<sequence>MQFITDDHVRRLITMRDAIAELRIALAEHGAGRAPVQPRVRTKGEHVSVSMMGAILPSRGVCGAKVYSTHGGRFDFVVPLFSSDDGCLISILHGDALTEFRTAAVTRIASDALARPGARVLAVFGTGRQARAHIRALADGSSIERVLIVGIDHVAQTVAEMQALFPDKLIEASHAQAAARAADVIVTATRSATPLFDGTWVKPGVFIAAIGSSKPDARELDDALLARANTLVVESLEQARSEAGDLLMAAPGVVAWDDIIELGAVLANRRIEPRARGDVTIFKSLGFGLADVALAGLITRRMSN</sequence>
<dbReference type="InterPro" id="IPR036291">
    <property type="entry name" value="NAD(P)-bd_dom_sf"/>
</dbReference>
<dbReference type="PANTHER" id="PTHR13812">
    <property type="entry name" value="KETIMINE REDUCTASE MU-CRYSTALLIN"/>
    <property type="match status" value="1"/>
</dbReference>
<dbReference type="KEGG" id="bpy:Bphyt_4227"/>
<dbReference type="EMBL" id="CP001053">
    <property type="protein sequence ID" value="ACD18608.1"/>
    <property type="molecule type" value="Genomic_DNA"/>
</dbReference>
<dbReference type="OrthoDB" id="5293744at2"/>
<dbReference type="RefSeq" id="WP_012426124.1">
    <property type="nucleotide sequence ID" value="NC_010676.1"/>
</dbReference>
<dbReference type="Gene3D" id="3.40.50.720">
    <property type="entry name" value="NAD(P)-binding Rossmann-like Domain"/>
    <property type="match status" value="1"/>
</dbReference>
<dbReference type="STRING" id="398527.Bphyt_4227"/>
<gene>
    <name evidence="1" type="ordered locus">Bphyt_4227</name>
</gene>
<evidence type="ECO:0000313" key="1">
    <source>
        <dbReference type="EMBL" id="ACD18608.1"/>
    </source>
</evidence>
<dbReference type="HOGENOM" id="CLU_042088_2_1_4"/>
<accession>B2TET7</accession>
<name>B2TET7_PARPJ</name>
<protein>
    <submittedName>
        <fullName evidence="1">Ornithine cyclodeaminase/mu-crystallin</fullName>
    </submittedName>
</protein>
<evidence type="ECO:0000313" key="2">
    <source>
        <dbReference type="Proteomes" id="UP000001739"/>
    </source>
</evidence>
<dbReference type="InterPro" id="IPR023401">
    <property type="entry name" value="ODC_N"/>
</dbReference>
<dbReference type="PANTHER" id="PTHR13812:SF19">
    <property type="entry name" value="KETIMINE REDUCTASE MU-CRYSTALLIN"/>
    <property type="match status" value="1"/>
</dbReference>
<organism evidence="1 2">
    <name type="scientific">Paraburkholderia phytofirmans (strain DSM 17436 / LMG 22146 / PsJN)</name>
    <name type="common">Burkholderia phytofirmans</name>
    <dbReference type="NCBI Taxonomy" id="398527"/>
    <lineage>
        <taxon>Bacteria</taxon>
        <taxon>Pseudomonadati</taxon>
        <taxon>Pseudomonadota</taxon>
        <taxon>Betaproteobacteria</taxon>
        <taxon>Burkholderiales</taxon>
        <taxon>Burkholderiaceae</taxon>
        <taxon>Paraburkholderia</taxon>
    </lineage>
</organism>
<dbReference type="SUPFAM" id="SSF51735">
    <property type="entry name" value="NAD(P)-binding Rossmann-fold domains"/>
    <property type="match status" value="1"/>
</dbReference>
<dbReference type="Gene3D" id="3.30.1780.10">
    <property type="entry name" value="ornithine cyclodeaminase, domain 1"/>
    <property type="match status" value="1"/>
</dbReference>
<dbReference type="eggNOG" id="COG2423">
    <property type="taxonomic scope" value="Bacteria"/>
</dbReference>
<reference evidence="1 2" key="1">
    <citation type="journal article" date="2011" name="J. Bacteriol.">
        <title>Complete genome sequence of the plant growth-promoting endophyte Burkholderia phytofirmans strain PsJN.</title>
        <authorList>
            <person name="Weilharter A."/>
            <person name="Mitter B."/>
            <person name="Shin M.V."/>
            <person name="Chain P.S."/>
            <person name="Nowak J."/>
            <person name="Sessitsch A."/>
        </authorList>
    </citation>
    <scope>NUCLEOTIDE SEQUENCE [LARGE SCALE GENOMIC DNA]</scope>
    <source>
        <strain evidence="2">DSM 17436 / LMG 22146 / PsJN</strain>
    </source>
</reference>
<proteinExistence type="predicted"/>
<dbReference type="GO" id="GO:0005737">
    <property type="term" value="C:cytoplasm"/>
    <property type="evidence" value="ECO:0007669"/>
    <property type="project" value="TreeGrafter"/>
</dbReference>
<dbReference type="AlphaFoldDB" id="B2TET7"/>
<dbReference type="Proteomes" id="UP000001739">
    <property type="component" value="Chromosome 2"/>
</dbReference>
<dbReference type="PIRSF" id="PIRSF001439">
    <property type="entry name" value="CryM"/>
    <property type="match status" value="1"/>
</dbReference>
<dbReference type="InterPro" id="IPR003462">
    <property type="entry name" value="ODC_Mu_crystall"/>
</dbReference>
<dbReference type="Pfam" id="PF02423">
    <property type="entry name" value="OCD_Mu_crystall"/>
    <property type="match status" value="1"/>
</dbReference>